<dbReference type="RefSeq" id="WP_273845292.1">
    <property type="nucleotide sequence ID" value="NZ_JAQQWT010000012.1"/>
</dbReference>
<keyword evidence="3" id="KW-1185">Reference proteome</keyword>
<dbReference type="Proteomes" id="UP001589833">
    <property type="component" value="Unassembled WGS sequence"/>
</dbReference>
<gene>
    <name evidence="2" type="ORF">ACFFH4_00940</name>
</gene>
<name>A0ABV6NBL0_9BACI</name>
<evidence type="ECO:0000313" key="3">
    <source>
        <dbReference type="Proteomes" id="UP001589833"/>
    </source>
</evidence>
<comment type="caution">
    <text evidence="2">The sequence shown here is derived from an EMBL/GenBank/DDBJ whole genome shotgun (WGS) entry which is preliminary data.</text>
</comment>
<accession>A0ABV6NBL0</accession>
<feature type="region of interest" description="Disordered" evidence="1">
    <location>
        <begin position="21"/>
        <end position="50"/>
    </location>
</feature>
<proteinExistence type="predicted"/>
<dbReference type="EMBL" id="JBHLTR010000002">
    <property type="protein sequence ID" value="MFC0557617.1"/>
    <property type="molecule type" value="Genomic_DNA"/>
</dbReference>
<feature type="compositionally biased region" description="Basic and acidic residues" evidence="1">
    <location>
        <begin position="36"/>
        <end position="50"/>
    </location>
</feature>
<evidence type="ECO:0000256" key="1">
    <source>
        <dbReference type="SAM" id="MobiDB-lite"/>
    </source>
</evidence>
<organism evidence="2 3">
    <name type="scientific">Halalkalibacter alkalisediminis</name>
    <dbReference type="NCBI Taxonomy" id="935616"/>
    <lineage>
        <taxon>Bacteria</taxon>
        <taxon>Bacillati</taxon>
        <taxon>Bacillota</taxon>
        <taxon>Bacilli</taxon>
        <taxon>Bacillales</taxon>
        <taxon>Bacillaceae</taxon>
        <taxon>Halalkalibacter</taxon>
    </lineage>
</organism>
<sequence>MKKLSKNGEFISRSSLFFNMGHLNKNMLSRMKRKTEKRDGKGRQRSEMNP</sequence>
<protein>
    <submittedName>
        <fullName evidence="2">Uncharacterized protein</fullName>
    </submittedName>
</protein>
<evidence type="ECO:0000313" key="2">
    <source>
        <dbReference type="EMBL" id="MFC0557617.1"/>
    </source>
</evidence>
<reference evidence="2 3" key="1">
    <citation type="submission" date="2024-09" db="EMBL/GenBank/DDBJ databases">
        <authorList>
            <person name="Sun Q."/>
            <person name="Mori K."/>
        </authorList>
    </citation>
    <scope>NUCLEOTIDE SEQUENCE [LARGE SCALE GENOMIC DNA]</scope>
    <source>
        <strain evidence="2 3">NCAIM B.02301</strain>
    </source>
</reference>